<evidence type="ECO:0000256" key="1">
    <source>
        <dbReference type="ARBA" id="ARBA00007734"/>
    </source>
</evidence>
<dbReference type="Gene3D" id="1.10.530.10">
    <property type="match status" value="1"/>
</dbReference>
<dbReference type="InterPro" id="IPR000189">
    <property type="entry name" value="Transglyc_AS"/>
</dbReference>
<reference evidence="3 4" key="1">
    <citation type="submission" date="2012-07" db="EMBL/GenBank/DDBJ databases">
        <title>Genome sequence of Brachyspira sp. 30446, isolated from a pig with mucohaemorrhagic colitis.</title>
        <authorList>
            <person name="Rubin J.E."/>
            <person name="Fernando C."/>
            <person name="Harding J.C.S."/>
            <person name="Hill J.E."/>
        </authorList>
    </citation>
    <scope>NUCLEOTIDE SEQUENCE [LARGE SCALE GENOMIC DNA]</scope>
    <source>
        <strain evidence="3 4">30446</strain>
    </source>
</reference>
<comment type="similarity">
    <text evidence="1">Belongs to the transglycosylase Slt family.</text>
</comment>
<dbReference type="GO" id="GO:0000270">
    <property type="term" value="P:peptidoglycan metabolic process"/>
    <property type="evidence" value="ECO:0007669"/>
    <property type="project" value="InterPro"/>
</dbReference>
<dbReference type="Gene3D" id="1.25.40.10">
    <property type="entry name" value="Tetratricopeptide repeat domain"/>
    <property type="match status" value="2"/>
</dbReference>
<evidence type="ECO:0000259" key="2">
    <source>
        <dbReference type="Pfam" id="PF01464"/>
    </source>
</evidence>
<evidence type="ECO:0000313" key="4">
    <source>
        <dbReference type="Proteomes" id="UP000011663"/>
    </source>
</evidence>
<dbReference type="InterPro" id="IPR023346">
    <property type="entry name" value="Lysozyme-like_dom_sf"/>
</dbReference>
<dbReference type="EMBL" id="ALNZ01000030">
    <property type="protein sequence ID" value="EKV56460.1"/>
    <property type="molecule type" value="Genomic_DNA"/>
</dbReference>
<feature type="domain" description="Transglycosylase SLT" evidence="2">
    <location>
        <begin position="609"/>
        <end position="717"/>
    </location>
</feature>
<dbReference type="CDD" id="cd13401">
    <property type="entry name" value="Slt70-like"/>
    <property type="match status" value="1"/>
</dbReference>
<dbReference type="InterPro" id="IPR008258">
    <property type="entry name" value="Transglycosylase_SLT_dom_1"/>
</dbReference>
<name>A0A2U4F5Z8_9SPIR</name>
<sequence>MKNKILFNKRFILLIISFSLIIVVVASILTAQDISLKKKITSKNKINYGTALELYNREKYLEAYNQFTNIINRDEDSIIKDYIIYYGAKSALNTNMYDEAIDLYSLLMKEYTNSPLYPYAEQYKALAEFYKDDYPISNFFNSRKQKWIKEFVGIRALRNTDDTNKAKMIAYELITKLTNTEAIIYYNNNYEDEILLFDDNLKYKSALVLYDAGFRKSALKLFQYLYSNNYNKGNSTYYMARINEAEGNRQEASKLYDEYLSNANNKTYRKMGLYYSAGNYSKLTNNSKSMELYNTFLKEYPKDDYVPRIYNNFVNTSLNKNNLVQAKVYLTNVMNKFPNSWQTELALKSYLRKAFKLKNKTETYFAASALEKRYTKFRHDFPLSWNMWTAEEFRDTEKRDEYLMKTLLTSKNHYFIKGALSLANDEMIKNVEISNTYYFDEAEKYYADSNYTKSMEMLDKIQFLNYISTGKEDEFMKSARDMAKNILMQNEFVKELYSNKSDYDLFNELSLQTTNEADRSILLYYYGDYDNAYTEYDKIFKKAEEVTYPLFYFAEKIFKDSGNTKRLMQISVNIGKYFNYPYSYNTDLLPDEFRKMVYPRYFDEYVLPEAKYYKIDPLFVYSIMREESTFDPKAKSWVGATGLMQLMPATAEEGNRNPRYRYDPLDLTDPKQNINIGIGHLSWLFKNENASNYIIVAASYNAGSGRGRRWKAEYGTNNMYRTGRFIDIEETEYYVERVINSYEHYSKYYKD</sequence>
<dbReference type="PROSITE" id="PS00922">
    <property type="entry name" value="TRANSGLYCOSYLASE"/>
    <property type="match status" value="1"/>
</dbReference>
<comment type="caution">
    <text evidence="3">The sequence shown here is derived from an EMBL/GenBank/DDBJ whole genome shotgun (WGS) entry which is preliminary data.</text>
</comment>
<dbReference type="PANTHER" id="PTHR37423">
    <property type="entry name" value="SOLUBLE LYTIC MUREIN TRANSGLYCOSYLASE-RELATED"/>
    <property type="match status" value="1"/>
</dbReference>
<dbReference type="InterPro" id="IPR011990">
    <property type="entry name" value="TPR-like_helical_dom_sf"/>
</dbReference>
<evidence type="ECO:0000313" key="3">
    <source>
        <dbReference type="EMBL" id="EKV56460.1"/>
    </source>
</evidence>
<dbReference type="SUPFAM" id="SSF48452">
    <property type="entry name" value="TPR-like"/>
    <property type="match status" value="1"/>
</dbReference>
<dbReference type="RefSeq" id="WP_008725080.1">
    <property type="nucleotide sequence ID" value="NZ_JH994111.1"/>
</dbReference>
<dbReference type="GO" id="GO:0016020">
    <property type="term" value="C:membrane"/>
    <property type="evidence" value="ECO:0007669"/>
    <property type="project" value="InterPro"/>
</dbReference>
<accession>A0A2U4F5Z8</accession>
<dbReference type="GeneID" id="66488473"/>
<dbReference type="STRING" id="1289135.A966_10317"/>
<gene>
    <name evidence="3" type="ORF">A966_10317</name>
</gene>
<dbReference type="PANTHER" id="PTHR37423:SF2">
    <property type="entry name" value="MEMBRANE-BOUND LYTIC MUREIN TRANSGLYCOSYLASE C"/>
    <property type="match status" value="1"/>
</dbReference>
<dbReference type="Pfam" id="PF01464">
    <property type="entry name" value="SLT"/>
    <property type="match status" value="1"/>
</dbReference>
<dbReference type="GO" id="GO:0008933">
    <property type="term" value="F:peptidoglycan lytic transglycosylase activity"/>
    <property type="evidence" value="ECO:0007669"/>
    <property type="project" value="InterPro"/>
</dbReference>
<proteinExistence type="inferred from homology"/>
<dbReference type="AlphaFoldDB" id="A0A2U4F5Z8"/>
<protein>
    <submittedName>
        <fullName evidence="3">Lytic transglycosylase</fullName>
    </submittedName>
</protein>
<dbReference type="SUPFAM" id="SSF53955">
    <property type="entry name" value="Lysozyme-like"/>
    <property type="match status" value="1"/>
</dbReference>
<dbReference type="OrthoDB" id="9815002at2"/>
<dbReference type="Proteomes" id="UP000011663">
    <property type="component" value="Unassembled WGS sequence"/>
</dbReference>
<organism evidence="3 4">
    <name type="scientific">Brachyspira hampsonii 30446</name>
    <dbReference type="NCBI Taxonomy" id="1289135"/>
    <lineage>
        <taxon>Bacteria</taxon>
        <taxon>Pseudomonadati</taxon>
        <taxon>Spirochaetota</taxon>
        <taxon>Spirochaetia</taxon>
        <taxon>Brachyspirales</taxon>
        <taxon>Brachyspiraceae</taxon>
        <taxon>Brachyspira</taxon>
    </lineage>
</organism>